<feature type="region of interest" description="Disordered" evidence="1">
    <location>
        <begin position="579"/>
        <end position="598"/>
    </location>
</feature>
<feature type="region of interest" description="Disordered" evidence="1">
    <location>
        <begin position="458"/>
        <end position="495"/>
    </location>
</feature>
<dbReference type="AlphaFoldDB" id="A0A3Q0J181"/>
<feature type="compositionally biased region" description="Polar residues" evidence="1">
    <location>
        <begin position="665"/>
        <end position="675"/>
    </location>
</feature>
<feature type="compositionally biased region" description="Basic and acidic residues" evidence="1">
    <location>
        <begin position="134"/>
        <end position="143"/>
    </location>
</feature>
<feature type="compositionally biased region" description="Polar residues" evidence="1">
    <location>
        <begin position="561"/>
        <end position="574"/>
    </location>
</feature>
<feature type="compositionally biased region" description="Basic and acidic residues" evidence="1">
    <location>
        <begin position="185"/>
        <end position="233"/>
    </location>
</feature>
<gene>
    <name evidence="3" type="primary">LOC103513164</name>
</gene>
<feature type="region of interest" description="Disordered" evidence="1">
    <location>
        <begin position="508"/>
        <end position="574"/>
    </location>
</feature>
<name>A0A3Q0J181_DIACI</name>
<proteinExistence type="predicted"/>
<accession>A0A3Q0J181</accession>
<reference evidence="3" key="1">
    <citation type="submission" date="2025-08" db="UniProtKB">
        <authorList>
            <consortium name="RefSeq"/>
        </authorList>
    </citation>
    <scope>IDENTIFICATION</scope>
</reference>
<feature type="region of interest" description="Disordered" evidence="1">
    <location>
        <begin position="630"/>
        <end position="687"/>
    </location>
</feature>
<feature type="compositionally biased region" description="Basic and acidic residues" evidence="1">
    <location>
        <begin position="21"/>
        <end position="32"/>
    </location>
</feature>
<dbReference type="PaxDb" id="121845-A0A3Q0J181"/>
<dbReference type="RefSeq" id="XP_026682242.1">
    <property type="nucleotide sequence ID" value="XM_026826441.1"/>
</dbReference>
<feature type="compositionally biased region" description="Basic and acidic residues" evidence="1">
    <location>
        <begin position="633"/>
        <end position="647"/>
    </location>
</feature>
<feature type="region of interest" description="Disordered" evidence="1">
    <location>
        <begin position="1"/>
        <end position="39"/>
    </location>
</feature>
<organism evidence="2 3">
    <name type="scientific">Diaphorina citri</name>
    <name type="common">Asian citrus psyllid</name>
    <dbReference type="NCBI Taxonomy" id="121845"/>
    <lineage>
        <taxon>Eukaryota</taxon>
        <taxon>Metazoa</taxon>
        <taxon>Ecdysozoa</taxon>
        <taxon>Arthropoda</taxon>
        <taxon>Hexapoda</taxon>
        <taxon>Insecta</taxon>
        <taxon>Pterygota</taxon>
        <taxon>Neoptera</taxon>
        <taxon>Paraneoptera</taxon>
        <taxon>Hemiptera</taxon>
        <taxon>Sternorrhyncha</taxon>
        <taxon>Psylloidea</taxon>
        <taxon>Psyllidae</taxon>
        <taxon>Diaphorininae</taxon>
        <taxon>Diaphorina</taxon>
    </lineage>
</organism>
<dbReference type="KEGG" id="dci:103513164"/>
<protein>
    <submittedName>
        <fullName evidence="3">Uncharacterized protein LOC103513164</fullName>
    </submittedName>
</protein>
<feature type="region of interest" description="Disordered" evidence="1">
    <location>
        <begin position="127"/>
        <end position="263"/>
    </location>
</feature>
<evidence type="ECO:0000256" key="1">
    <source>
        <dbReference type="SAM" id="MobiDB-lite"/>
    </source>
</evidence>
<evidence type="ECO:0000313" key="2">
    <source>
        <dbReference type="Proteomes" id="UP000079169"/>
    </source>
</evidence>
<evidence type="ECO:0000313" key="3">
    <source>
        <dbReference type="RefSeq" id="XP_026682242.1"/>
    </source>
</evidence>
<feature type="compositionally biased region" description="Polar residues" evidence="1">
    <location>
        <begin position="539"/>
        <end position="553"/>
    </location>
</feature>
<keyword evidence="2" id="KW-1185">Reference proteome</keyword>
<feature type="compositionally biased region" description="Basic and acidic residues" evidence="1">
    <location>
        <begin position="240"/>
        <end position="253"/>
    </location>
</feature>
<feature type="compositionally biased region" description="Polar residues" evidence="1">
    <location>
        <begin position="1"/>
        <end position="11"/>
    </location>
</feature>
<dbReference type="Proteomes" id="UP000079169">
    <property type="component" value="Unplaced"/>
</dbReference>
<sequence length="687" mass="76278">MPTSYAQTVRTCVTEKASNPDARKKAGEDRKAGRSMANTGGGNLISAKKAVVDPGLLPMTFLALADLSDLIHPGLRRTRVLATFQANQIQAEFERAVAKCTRIFYAEYEDFMKVKAAIRQHWVGTIRPTGQSGHETKDGHGEYGDQIMDGEYQMPSGHKSGEETKRPHYGNDTNTKRDHKSKSHSKNDNKTRSDFKSNQKSKLDSFVDQTKNDLKNKQKTSDFKSDQKMKLESKIGQTKIDLKTDPETVDHQKRTGQTRAPPKISLSNDFKQYLSRSGAITKCFDILERPMMAYVRFKYEPDNGPGAAGGYRGLGAPNSYGAAQLGEIHAHLMAVMSRIVQNVECDAGPMTGGGKRVRPADECTEFGGTRSALDEATSDMAVTHARLLSYADQYAQEGYQSDAQRLYLSRIRSAKAVNSNNAHVWSDYGRYCLGRSHLWTGQLGGQQREGQLDEDELNMGQGKETGQRNMSEGQLNMDQGKGTGLLNEDQGKAREKRTMYMNSRQLYMDQGKRKDQLNIDPSQRNYQGKPGQLNGGQGKQTDQQKMDQSQLNYQGKPGQLNDGQGKQTDQQKMDQSQLNYQGKPGELNDDQGKQPDHEDTAEAQLLMAEECLKQSVNLSVKRDSSLTTLKSRTGIDRFKFVDTKETSRPPTPANTPEDSSKKTSKLSVGKSQYVTPSGMGVSNKVRA</sequence>
<dbReference type="GeneID" id="103513164"/>
<feature type="compositionally biased region" description="Polar residues" evidence="1">
    <location>
        <begin position="467"/>
        <end position="477"/>
    </location>
</feature>